<sequence>MKSIKLRRSQLINDNPMDCEKQKIPFMSKCINSNRDYLSYRKCTNYLKSHNDYLKKLSNNYLIKKMIDFNKIAYLKSKI</sequence>
<dbReference type="EMBL" id="REGN01002487">
    <property type="protein sequence ID" value="RNA27826.1"/>
    <property type="molecule type" value="Genomic_DNA"/>
</dbReference>
<evidence type="ECO:0000313" key="2">
    <source>
        <dbReference type="Proteomes" id="UP000276133"/>
    </source>
</evidence>
<protein>
    <submittedName>
        <fullName evidence="1">Uncharacterized protein</fullName>
    </submittedName>
</protein>
<comment type="caution">
    <text evidence="1">The sequence shown here is derived from an EMBL/GenBank/DDBJ whole genome shotgun (WGS) entry which is preliminary data.</text>
</comment>
<gene>
    <name evidence="1" type="ORF">BpHYR1_006898</name>
</gene>
<evidence type="ECO:0000313" key="1">
    <source>
        <dbReference type="EMBL" id="RNA27826.1"/>
    </source>
</evidence>
<dbReference type="Proteomes" id="UP000276133">
    <property type="component" value="Unassembled WGS sequence"/>
</dbReference>
<keyword evidence="2" id="KW-1185">Reference proteome</keyword>
<organism evidence="1 2">
    <name type="scientific">Brachionus plicatilis</name>
    <name type="common">Marine rotifer</name>
    <name type="synonym">Brachionus muelleri</name>
    <dbReference type="NCBI Taxonomy" id="10195"/>
    <lineage>
        <taxon>Eukaryota</taxon>
        <taxon>Metazoa</taxon>
        <taxon>Spiralia</taxon>
        <taxon>Gnathifera</taxon>
        <taxon>Rotifera</taxon>
        <taxon>Eurotatoria</taxon>
        <taxon>Monogononta</taxon>
        <taxon>Pseudotrocha</taxon>
        <taxon>Ploima</taxon>
        <taxon>Brachionidae</taxon>
        <taxon>Brachionus</taxon>
    </lineage>
</organism>
<proteinExistence type="predicted"/>
<reference evidence="1 2" key="1">
    <citation type="journal article" date="2018" name="Sci. Rep.">
        <title>Genomic signatures of local adaptation to the degree of environmental predictability in rotifers.</title>
        <authorList>
            <person name="Franch-Gras L."/>
            <person name="Hahn C."/>
            <person name="Garcia-Roger E.M."/>
            <person name="Carmona M.J."/>
            <person name="Serra M."/>
            <person name="Gomez A."/>
        </authorList>
    </citation>
    <scope>NUCLEOTIDE SEQUENCE [LARGE SCALE GENOMIC DNA]</scope>
    <source>
        <strain evidence="1">HYR1</strain>
    </source>
</reference>
<dbReference type="AlphaFoldDB" id="A0A3M7RWD3"/>
<accession>A0A3M7RWD3</accession>
<name>A0A3M7RWD3_BRAPC</name>